<keyword evidence="3" id="KW-0067">ATP-binding</keyword>
<dbReference type="PROSITE" id="PS50801">
    <property type="entry name" value="STAS"/>
    <property type="match status" value="1"/>
</dbReference>
<comment type="caution">
    <text evidence="3">The sequence shown here is derived from an EMBL/GenBank/DDBJ whole genome shotgun (WGS) entry which is preliminary data.</text>
</comment>
<dbReference type="Gene3D" id="3.30.565.10">
    <property type="entry name" value="Histidine kinase-like ATPase, C-terminal domain"/>
    <property type="match status" value="1"/>
</dbReference>
<accession>A0ABP4AXF8</accession>
<reference evidence="4" key="1">
    <citation type="journal article" date="2019" name="Int. J. Syst. Evol. Microbiol.">
        <title>The Global Catalogue of Microorganisms (GCM) 10K type strain sequencing project: providing services to taxonomists for standard genome sequencing and annotation.</title>
        <authorList>
            <consortium name="The Broad Institute Genomics Platform"/>
            <consortium name="The Broad Institute Genome Sequencing Center for Infectious Disease"/>
            <person name="Wu L."/>
            <person name="Ma J."/>
        </authorList>
    </citation>
    <scope>NUCLEOTIDE SEQUENCE [LARGE SCALE GENOMIC DNA]</scope>
    <source>
        <strain evidence="4">JCM 10977</strain>
    </source>
</reference>
<dbReference type="GO" id="GO:0005524">
    <property type="term" value="F:ATP binding"/>
    <property type="evidence" value="ECO:0007669"/>
    <property type="project" value="UniProtKB-KW"/>
</dbReference>
<dbReference type="EMBL" id="BAAAHK010000007">
    <property type="protein sequence ID" value="GAA0942753.1"/>
    <property type="molecule type" value="Genomic_DNA"/>
</dbReference>
<dbReference type="Proteomes" id="UP001500542">
    <property type="component" value="Unassembled WGS sequence"/>
</dbReference>
<dbReference type="InterPro" id="IPR036513">
    <property type="entry name" value="STAS_dom_sf"/>
</dbReference>
<protein>
    <submittedName>
        <fullName evidence="3">ATP-binding protein</fullName>
    </submittedName>
</protein>
<evidence type="ECO:0000313" key="4">
    <source>
        <dbReference type="Proteomes" id="UP001500542"/>
    </source>
</evidence>
<proteinExistence type="predicted"/>
<keyword evidence="1" id="KW-0808">Transferase</keyword>
<dbReference type="PANTHER" id="PTHR35526">
    <property type="entry name" value="ANTI-SIGMA-F FACTOR RSBW-RELATED"/>
    <property type="match status" value="1"/>
</dbReference>
<name>A0ABP4AXF8_9ACTN</name>
<dbReference type="PANTHER" id="PTHR35526:SF3">
    <property type="entry name" value="ANTI-SIGMA-F FACTOR RSBW"/>
    <property type="match status" value="1"/>
</dbReference>
<dbReference type="Gene3D" id="3.30.750.24">
    <property type="entry name" value="STAS domain"/>
    <property type="match status" value="1"/>
</dbReference>
<evidence type="ECO:0000259" key="2">
    <source>
        <dbReference type="PROSITE" id="PS50801"/>
    </source>
</evidence>
<organism evidence="3 4">
    <name type="scientific">Kribbella koreensis</name>
    <dbReference type="NCBI Taxonomy" id="57909"/>
    <lineage>
        <taxon>Bacteria</taxon>
        <taxon>Bacillati</taxon>
        <taxon>Actinomycetota</taxon>
        <taxon>Actinomycetes</taxon>
        <taxon>Propionibacteriales</taxon>
        <taxon>Kribbellaceae</taxon>
        <taxon>Kribbella</taxon>
    </lineage>
</organism>
<keyword evidence="3" id="KW-0547">Nucleotide-binding</keyword>
<evidence type="ECO:0000313" key="3">
    <source>
        <dbReference type="EMBL" id="GAA0942753.1"/>
    </source>
</evidence>
<keyword evidence="4" id="KW-1185">Reference proteome</keyword>
<dbReference type="CDD" id="cd16936">
    <property type="entry name" value="HATPase_RsbW-like"/>
    <property type="match status" value="1"/>
</dbReference>
<dbReference type="InterPro" id="IPR002645">
    <property type="entry name" value="STAS_dom"/>
</dbReference>
<sequence>MAIGVRTVGEAVVVSPSGTLELTTAPQLRTFLARRLADQPAAVIVMLQDLVLARAYSLSVFTNLARQVADWSGTPFVLVTGRNRSHELQRHSELISRFIPVFPDLATALASIRNPPARQLSKLRLAPVPHSASTARRFVASVCELWHCEEVAEDAVAITSELVANVVRHAHTDADLRLELRRQVLTVAVSDGSPDLPVRRPLGVREGGMGLGIVATLATSWGANPTSSGGKLVWATIRLRSPNARVAINNSWRNGL</sequence>
<feature type="domain" description="STAS" evidence="2">
    <location>
        <begin position="1"/>
        <end position="112"/>
    </location>
</feature>
<dbReference type="InterPro" id="IPR036890">
    <property type="entry name" value="HATPase_C_sf"/>
</dbReference>
<dbReference type="InterPro" id="IPR003594">
    <property type="entry name" value="HATPase_dom"/>
</dbReference>
<dbReference type="SUPFAM" id="SSF52091">
    <property type="entry name" value="SpoIIaa-like"/>
    <property type="match status" value="1"/>
</dbReference>
<dbReference type="SUPFAM" id="SSF55874">
    <property type="entry name" value="ATPase domain of HSP90 chaperone/DNA topoisomerase II/histidine kinase"/>
    <property type="match status" value="1"/>
</dbReference>
<keyword evidence="1" id="KW-0723">Serine/threonine-protein kinase</keyword>
<keyword evidence="1" id="KW-0418">Kinase</keyword>
<dbReference type="Pfam" id="PF13581">
    <property type="entry name" value="HATPase_c_2"/>
    <property type="match status" value="1"/>
</dbReference>
<dbReference type="InterPro" id="IPR050267">
    <property type="entry name" value="Anti-sigma-factor_SerPK"/>
</dbReference>
<evidence type="ECO:0000256" key="1">
    <source>
        <dbReference type="ARBA" id="ARBA00022527"/>
    </source>
</evidence>
<gene>
    <name evidence="3" type="ORF">GCM10009554_35570</name>
</gene>